<proteinExistence type="predicted"/>
<keyword evidence="3" id="KW-1185">Reference proteome</keyword>
<dbReference type="EMBL" id="CP014226">
    <property type="protein sequence ID" value="AMD00544.1"/>
    <property type="molecule type" value="Genomic_DNA"/>
</dbReference>
<accession>A0A109ULI1</accession>
<evidence type="ECO:0000313" key="2">
    <source>
        <dbReference type="EMBL" id="AMD00544.1"/>
    </source>
</evidence>
<dbReference type="OrthoDB" id="8769320at2"/>
<dbReference type="AlphaFoldDB" id="A0A109ULI1"/>
<feature type="domain" description="Phospholipase D-like" evidence="1">
    <location>
        <begin position="242"/>
        <end position="360"/>
    </location>
</feature>
<sequence>MELSTISEGFRDQIGESEQVVAAVFTTYRFEPEFFEQEIIPLMLEQGLAFSSDQRIKSIQVREALSDAGLPLEVFYDLDLFRQQGTVSPSMEYLHHGIRGERRAFHAKLVLLLLENVDSGEQSLCVGASSANLSIAGWWENIECQHWERVVSGRPNLRFLNQLRADVDWLSARSRALPDDPAKALPLIQRFLKRCRSSKGARPISYYGLTSLALAQKHRPAFMMFMRNALAEQSRYYNNWTLEIISPYFAENPDFDGHVHFLNDLGVQEIHIFLPENDQGEALCNREYYERLEQVDGICWASWSPEVKKKLGLKTPVNRSTHAKIYHLYNGVQSWVFVGSVNFTHRATNDNQEAGFFTKLPAPTSFLKPISSMPDKWCPEDRLPGGEEGQEDGASKPVLLLRYDWKQRLLTASLDDRQSEQELICDILSPEGTVQVADIRVSTETVSVACKPETIETLLKNSGFIRVAVQWPLNEIAMPAFEVMVQQINWTHKPLDLPRLSPQEIMQIYSGLSQMRRNQVIEFLKQRQLREMGLLTESVGSLPHEESGRQFFAEYAELFHAFRNLRRRMDEAWEDERLGLVDYYLTGRGMDSLPTLLESLYEEGRELEQVTVYLALLCLVQIYQRQEYQGRPQVDHYLQECLEKAAIIENNDKLSLIGNDAERSRRFFEWYREQFLREYRPETNEDNYAAD</sequence>
<reference evidence="2 3" key="1">
    <citation type="journal article" date="2016" name="Genome Announc.">
        <title>Draft Genome Sequence of 'Halomonas chromatireducens' Strain AGD 8-3, a Haloalkaliphilic Chromate- and Selenite-Reducing Gammaproteobacterium.</title>
        <authorList>
            <person name="Sharko F.S."/>
            <person name="Shapovalova A.A."/>
            <person name="Tsygankova S.V."/>
            <person name="Komova A.V."/>
            <person name="Boulygina E.S."/>
            <person name="Teslyuk A.B."/>
            <person name="Gotovtsev P.M."/>
            <person name="Namsaraev Z.B."/>
            <person name="Khijniak T.V."/>
            <person name="Nedoluzhko A.V."/>
            <person name="Vasilov R.G."/>
        </authorList>
    </citation>
    <scope>NUCLEOTIDE SEQUENCE [LARGE SCALE GENOMIC DNA]</scope>
    <source>
        <strain evidence="2 3">AGD 8-3</strain>
    </source>
</reference>
<name>A0A109ULI1_9GAMM</name>
<gene>
    <name evidence="2" type="ORF">LOKO_01476</name>
</gene>
<reference evidence="2 3" key="2">
    <citation type="submission" date="2016-02" db="EMBL/GenBank/DDBJ databases">
        <authorList>
            <person name="Wen L."/>
            <person name="He K."/>
            <person name="Yang H."/>
        </authorList>
    </citation>
    <scope>NUCLEOTIDE SEQUENCE [LARGE SCALE GENOMIC DNA]</scope>
    <source>
        <strain evidence="2 3">AGD 8-3</strain>
    </source>
</reference>
<evidence type="ECO:0000313" key="3">
    <source>
        <dbReference type="Proteomes" id="UP000063387"/>
    </source>
</evidence>
<dbReference type="CDD" id="cd09117">
    <property type="entry name" value="PLDc_Bfil_DEXD_like"/>
    <property type="match status" value="1"/>
</dbReference>
<dbReference type="SUPFAM" id="SSF56024">
    <property type="entry name" value="Phospholipase D/nuclease"/>
    <property type="match status" value="1"/>
</dbReference>
<dbReference type="Proteomes" id="UP000063387">
    <property type="component" value="Chromosome"/>
</dbReference>
<evidence type="ECO:0000259" key="1">
    <source>
        <dbReference type="Pfam" id="PF13091"/>
    </source>
</evidence>
<dbReference type="KEGG" id="hco:LOKO_01476"/>
<dbReference type="STRING" id="507626.LOKO_01476"/>
<dbReference type="Gene3D" id="3.30.870.10">
    <property type="entry name" value="Endonuclease Chain A"/>
    <property type="match status" value="1"/>
</dbReference>
<protein>
    <recommendedName>
        <fullName evidence="1">Phospholipase D-like domain-containing protein</fullName>
    </recommendedName>
</protein>
<dbReference type="RefSeq" id="WP_066447021.1">
    <property type="nucleotide sequence ID" value="NZ_CP014226.1"/>
</dbReference>
<dbReference type="InterPro" id="IPR025202">
    <property type="entry name" value="PLD-like_dom"/>
</dbReference>
<organism evidence="2 3">
    <name type="scientific">Halomonas chromatireducens</name>
    <dbReference type="NCBI Taxonomy" id="507626"/>
    <lineage>
        <taxon>Bacteria</taxon>
        <taxon>Pseudomonadati</taxon>
        <taxon>Pseudomonadota</taxon>
        <taxon>Gammaproteobacteria</taxon>
        <taxon>Oceanospirillales</taxon>
        <taxon>Halomonadaceae</taxon>
        <taxon>Halomonas</taxon>
    </lineage>
</organism>
<dbReference type="Pfam" id="PF13091">
    <property type="entry name" value="PLDc_2"/>
    <property type="match status" value="1"/>
</dbReference>
<dbReference type="PATRIC" id="fig|507626.3.peg.1461"/>